<dbReference type="Pfam" id="PF00400">
    <property type="entry name" value="WD40"/>
    <property type="match status" value="4"/>
</dbReference>
<evidence type="ECO:0000256" key="2">
    <source>
        <dbReference type="ARBA" id="ARBA00022737"/>
    </source>
</evidence>
<evidence type="ECO:0000313" key="5">
    <source>
        <dbReference type="Proteomes" id="UP000283530"/>
    </source>
</evidence>
<dbReference type="OrthoDB" id="256303at2759"/>
<protein>
    <submittedName>
        <fullName evidence="4">Protein RAE1-like protein isoform X1</fullName>
    </submittedName>
</protein>
<proteinExistence type="predicted"/>
<feature type="repeat" description="WD" evidence="3">
    <location>
        <begin position="15"/>
        <end position="48"/>
    </location>
</feature>
<dbReference type="PROSITE" id="PS50082">
    <property type="entry name" value="WD_REPEATS_2"/>
    <property type="match status" value="4"/>
</dbReference>
<dbReference type="PANTHER" id="PTHR10971">
    <property type="entry name" value="MRNA EXPORT FACTOR AND BUB3"/>
    <property type="match status" value="1"/>
</dbReference>
<accession>A0A443NIY3</accession>
<dbReference type="InterPro" id="IPR020472">
    <property type="entry name" value="WD40_PAC1"/>
</dbReference>
<dbReference type="InterPro" id="IPR036322">
    <property type="entry name" value="WD40_repeat_dom_sf"/>
</dbReference>
<feature type="repeat" description="WD" evidence="3">
    <location>
        <begin position="233"/>
        <end position="274"/>
    </location>
</feature>
<dbReference type="STRING" id="337451.A0A443NIY3"/>
<evidence type="ECO:0000313" key="4">
    <source>
        <dbReference type="EMBL" id="RWR78441.1"/>
    </source>
</evidence>
<keyword evidence="5" id="KW-1185">Reference proteome</keyword>
<reference evidence="4 5" key="1">
    <citation type="journal article" date="2019" name="Nat. Plants">
        <title>Stout camphor tree genome fills gaps in understanding of flowering plant genome evolution.</title>
        <authorList>
            <person name="Chaw S.M."/>
            <person name="Liu Y.C."/>
            <person name="Wu Y.W."/>
            <person name="Wang H.Y."/>
            <person name="Lin C.I."/>
            <person name="Wu C.S."/>
            <person name="Ke H.M."/>
            <person name="Chang L.Y."/>
            <person name="Hsu C.Y."/>
            <person name="Yang H.T."/>
            <person name="Sudianto E."/>
            <person name="Hsu M.H."/>
            <person name="Wu K.P."/>
            <person name="Wang L.N."/>
            <person name="Leebens-Mack J.H."/>
            <person name="Tsai I.J."/>
        </authorList>
    </citation>
    <scope>NUCLEOTIDE SEQUENCE [LARGE SCALE GENOMIC DNA]</scope>
    <source>
        <strain evidence="5">cv. Chaw 1501</strain>
        <tissue evidence="4">Young leaves</tissue>
    </source>
</reference>
<evidence type="ECO:0000256" key="1">
    <source>
        <dbReference type="ARBA" id="ARBA00022574"/>
    </source>
</evidence>
<dbReference type="InterPro" id="IPR015943">
    <property type="entry name" value="WD40/YVTN_repeat-like_dom_sf"/>
</dbReference>
<dbReference type="SMART" id="SM00320">
    <property type="entry name" value="WD40"/>
    <property type="match status" value="5"/>
</dbReference>
<dbReference type="FunFam" id="2.130.10.10:FF:000146">
    <property type="entry name" value="protein RAE1 isoform X1"/>
    <property type="match status" value="1"/>
</dbReference>
<feature type="repeat" description="WD" evidence="3">
    <location>
        <begin position="101"/>
        <end position="142"/>
    </location>
</feature>
<dbReference type="Gene3D" id="2.130.10.10">
    <property type="entry name" value="YVTN repeat-like/Quinoprotein amine dehydrogenase"/>
    <property type="match status" value="1"/>
</dbReference>
<gene>
    <name evidence="4" type="ORF">CKAN_00697200</name>
</gene>
<evidence type="ECO:0000256" key="3">
    <source>
        <dbReference type="PROSITE-ProRule" id="PRU00221"/>
    </source>
</evidence>
<dbReference type="EMBL" id="QPKB01000003">
    <property type="protein sequence ID" value="RWR78441.1"/>
    <property type="molecule type" value="Genomic_DNA"/>
</dbReference>
<dbReference type="SUPFAM" id="SSF50978">
    <property type="entry name" value="WD40 repeat-like"/>
    <property type="match status" value="1"/>
</dbReference>
<name>A0A443NIY3_9MAGN</name>
<sequence>MSRPDPNPNKSFEVLQPPTESVSSLSFSPDDKHLVATSWDCQVGCWKILPTGSVVRKATMSHDYPVLCSTWSEDGSTVFSGGCDKQVTMWPLMGGDQPVTVGNHDGPVKEIAWIPQWKLLVTGSWDKTLRYWDINQSNPVHIQQLPERCYALTVGQRLMFVGTADRNLIVFDLRNLQTELKRISSLLMYPTRCVAAFPDERGFLMGSIEGRVRINHLDDSEESKNFTFKCHRDAGKIYSVNSLNFHPVYHTFASAGSDGVINFWDKDNKMRIKAMARCAQPITCSAFNSNGSTFAYAVGYDWSKGAANHNPAKAKTHIFIHKPEESWVKPMPRGATRR</sequence>
<dbReference type="PRINTS" id="PR00320">
    <property type="entry name" value="GPROTEINBRPT"/>
</dbReference>
<comment type="caution">
    <text evidence="4">The sequence shown here is derived from an EMBL/GenBank/DDBJ whole genome shotgun (WGS) entry which is preliminary data.</text>
</comment>
<dbReference type="AlphaFoldDB" id="A0A443NIY3"/>
<dbReference type="PROSITE" id="PS50294">
    <property type="entry name" value="WD_REPEATS_REGION"/>
    <property type="match status" value="2"/>
</dbReference>
<keyword evidence="1 3" id="KW-0853">WD repeat</keyword>
<keyword evidence="2" id="KW-0677">Repeat</keyword>
<dbReference type="Proteomes" id="UP000283530">
    <property type="component" value="Unassembled WGS sequence"/>
</dbReference>
<dbReference type="InterPro" id="IPR001680">
    <property type="entry name" value="WD40_rpt"/>
</dbReference>
<organism evidence="4 5">
    <name type="scientific">Cinnamomum micranthum f. kanehirae</name>
    <dbReference type="NCBI Taxonomy" id="337451"/>
    <lineage>
        <taxon>Eukaryota</taxon>
        <taxon>Viridiplantae</taxon>
        <taxon>Streptophyta</taxon>
        <taxon>Embryophyta</taxon>
        <taxon>Tracheophyta</taxon>
        <taxon>Spermatophyta</taxon>
        <taxon>Magnoliopsida</taxon>
        <taxon>Magnoliidae</taxon>
        <taxon>Laurales</taxon>
        <taxon>Lauraceae</taxon>
        <taxon>Cinnamomum</taxon>
    </lineage>
</organism>
<feature type="repeat" description="WD" evidence="3">
    <location>
        <begin position="59"/>
        <end position="100"/>
    </location>
</feature>